<dbReference type="PANTHER" id="PTHR47561:SF1">
    <property type="entry name" value="POLYSACCHARIDE DEACETYLASE FAMILY PROTEIN (AFU_ORTHOLOGUE AFUA_6G05030)"/>
    <property type="match status" value="1"/>
</dbReference>
<evidence type="ECO:0000259" key="1">
    <source>
        <dbReference type="PROSITE" id="PS51677"/>
    </source>
</evidence>
<dbReference type="SUPFAM" id="SSF88713">
    <property type="entry name" value="Glycoside hydrolase/deacetylase"/>
    <property type="match status" value="1"/>
</dbReference>
<dbReference type="OrthoDB" id="3162524at2759"/>
<dbReference type="GO" id="GO:0005975">
    <property type="term" value="P:carbohydrate metabolic process"/>
    <property type="evidence" value="ECO:0007669"/>
    <property type="project" value="InterPro"/>
</dbReference>
<proteinExistence type="predicted"/>
<dbReference type="Pfam" id="PF01522">
    <property type="entry name" value="Polysacc_deac_1"/>
    <property type="match status" value="1"/>
</dbReference>
<keyword evidence="3" id="KW-1185">Reference proteome</keyword>
<dbReference type="GO" id="GO:0016810">
    <property type="term" value="F:hydrolase activity, acting on carbon-nitrogen (but not peptide) bonds"/>
    <property type="evidence" value="ECO:0007669"/>
    <property type="project" value="InterPro"/>
</dbReference>
<dbReference type="Gene3D" id="3.20.20.370">
    <property type="entry name" value="Glycoside hydrolase/deacetylase"/>
    <property type="match status" value="1"/>
</dbReference>
<dbReference type="PROSITE" id="PS51677">
    <property type="entry name" value="NODB"/>
    <property type="match status" value="1"/>
</dbReference>
<dbReference type="Proteomes" id="UP000014480">
    <property type="component" value="Unassembled WGS sequence"/>
</dbReference>
<dbReference type="EMBL" id="AMCV02000025">
    <property type="protein sequence ID" value="TDZ18297.1"/>
    <property type="molecule type" value="Genomic_DNA"/>
</dbReference>
<organism evidence="2 3">
    <name type="scientific">Colletotrichum orbiculare (strain 104-T / ATCC 96160 / CBS 514.97 / LARS 414 / MAFF 240422)</name>
    <name type="common">Cucumber anthracnose fungus</name>
    <name type="synonym">Colletotrichum lagenarium</name>
    <dbReference type="NCBI Taxonomy" id="1213857"/>
    <lineage>
        <taxon>Eukaryota</taxon>
        <taxon>Fungi</taxon>
        <taxon>Dikarya</taxon>
        <taxon>Ascomycota</taxon>
        <taxon>Pezizomycotina</taxon>
        <taxon>Sordariomycetes</taxon>
        <taxon>Hypocreomycetidae</taxon>
        <taxon>Glomerellales</taxon>
        <taxon>Glomerellaceae</taxon>
        <taxon>Colletotrichum</taxon>
        <taxon>Colletotrichum orbiculare species complex</taxon>
    </lineage>
</organism>
<dbReference type="STRING" id="1213857.A0A484FMU6"/>
<dbReference type="InterPro" id="IPR002509">
    <property type="entry name" value="NODB_dom"/>
</dbReference>
<accession>A0A484FMU6</accession>
<dbReference type="AlphaFoldDB" id="A0A484FMU6"/>
<dbReference type="PANTHER" id="PTHR47561">
    <property type="entry name" value="POLYSACCHARIDE DEACETYLASE FAMILY PROTEIN (AFU_ORTHOLOGUE AFUA_6G05030)"/>
    <property type="match status" value="1"/>
</dbReference>
<name>A0A484FMU6_COLOR</name>
<protein>
    <submittedName>
        <fullName evidence="2">Peptidoglycan deacetylase</fullName>
    </submittedName>
</protein>
<gene>
    <name evidence="2" type="primary">pgdA-2</name>
    <name evidence="2" type="ORF">Cob_v008779</name>
</gene>
<sequence>MRPANLTDRYSMMATERWPNGAKAAVSFTMDNLGEPLEIQLGLWPAEGPYGTHPSIKDCLPHVLETLSKHNVKGTYFTEAWSLNIYANEVKQMIRQGHEIGWHAYQHEIWDKLSPEGEAQNFQKSVDAAAAFGIKYSGFRPPGGTTTEDTFKLLNKHGFRYVSPLADKTAKKNSIVVAPFQWRNVDAFYYAPEFTALRQSYGEEGPVIDPKVFRDHLRTKISDAVRAGEHLVILFHPFLQTSEEKLEVLREIVERLGTDPDIWCAPCGEVVGWMQSHPERFPEVSS</sequence>
<evidence type="ECO:0000313" key="2">
    <source>
        <dbReference type="EMBL" id="TDZ18297.1"/>
    </source>
</evidence>
<comment type="caution">
    <text evidence="2">The sequence shown here is derived from an EMBL/GenBank/DDBJ whole genome shotgun (WGS) entry which is preliminary data.</text>
</comment>
<dbReference type="InterPro" id="IPR011330">
    <property type="entry name" value="Glyco_hydro/deAcase_b/a-brl"/>
</dbReference>
<reference evidence="3" key="1">
    <citation type="journal article" date="2013" name="New Phytol.">
        <title>Comparative genomic and transcriptomic analyses reveal the hemibiotrophic stage shift of Colletotrichum fungi.</title>
        <authorList>
            <person name="Gan P."/>
            <person name="Ikeda K."/>
            <person name="Irieda H."/>
            <person name="Narusaka M."/>
            <person name="O'Connell R.J."/>
            <person name="Narusaka Y."/>
            <person name="Takano Y."/>
            <person name="Kubo Y."/>
            <person name="Shirasu K."/>
        </authorList>
    </citation>
    <scope>NUCLEOTIDE SEQUENCE [LARGE SCALE GENOMIC DNA]</scope>
    <source>
        <strain evidence="3">104-T / ATCC 96160 / CBS 514.97 / LARS 414 / MAFF 240422</strain>
    </source>
</reference>
<reference evidence="3" key="2">
    <citation type="journal article" date="2019" name="Mol. Plant Microbe Interact.">
        <title>Genome sequence resources for four phytopathogenic fungi from the Colletotrichum orbiculare species complex.</title>
        <authorList>
            <person name="Gan P."/>
            <person name="Tsushima A."/>
            <person name="Narusaka M."/>
            <person name="Narusaka Y."/>
            <person name="Takano Y."/>
            <person name="Kubo Y."/>
            <person name="Shirasu K."/>
        </authorList>
    </citation>
    <scope>GENOME REANNOTATION</scope>
    <source>
        <strain evidence="3">104-T / ATCC 96160 / CBS 514.97 / LARS 414 / MAFF 240422</strain>
    </source>
</reference>
<feature type="domain" description="NodB homology" evidence="1">
    <location>
        <begin position="42"/>
        <end position="265"/>
    </location>
</feature>
<evidence type="ECO:0000313" key="3">
    <source>
        <dbReference type="Proteomes" id="UP000014480"/>
    </source>
</evidence>